<proteinExistence type="predicted"/>
<keyword evidence="2" id="KW-1185">Reference proteome</keyword>
<gene>
    <name evidence="1" type="ORF">QE417_003343</name>
</gene>
<sequence>MKPFKSFVNQKKPKRSSINPFIRLVEDKKRVSKAFSQRLSLGTLEDIKFVKSVNDKIELFAISI</sequence>
<name>A0ABU3GXW5_9SPHI</name>
<organism evidence="1 2">
    <name type="scientific">Mucilaginibacter terrae</name>
    <dbReference type="NCBI Taxonomy" id="1955052"/>
    <lineage>
        <taxon>Bacteria</taxon>
        <taxon>Pseudomonadati</taxon>
        <taxon>Bacteroidota</taxon>
        <taxon>Sphingobacteriia</taxon>
        <taxon>Sphingobacteriales</taxon>
        <taxon>Sphingobacteriaceae</taxon>
        <taxon>Mucilaginibacter</taxon>
    </lineage>
</organism>
<dbReference type="Proteomes" id="UP001258315">
    <property type="component" value="Unassembled WGS sequence"/>
</dbReference>
<evidence type="ECO:0000313" key="1">
    <source>
        <dbReference type="EMBL" id="MDT3404271.1"/>
    </source>
</evidence>
<comment type="caution">
    <text evidence="1">The sequence shown here is derived from an EMBL/GenBank/DDBJ whole genome shotgun (WGS) entry which is preliminary data.</text>
</comment>
<protein>
    <submittedName>
        <fullName evidence="1">Uncharacterized protein</fullName>
    </submittedName>
</protein>
<dbReference type="EMBL" id="JAVLVU010000001">
    <property type="protein sequence ID" value="MDT3404271.1"/>
    <property type="molecule type" value="Genomic_DNA"/>
</dbReference>
<evidence type="ECO:0000313" key="2">
    <source>
        <dbReference type="Proteomes" id="UP001258315"/>
    </source>
</evidence>
<reference evidence="2" key="1">
    <citation type="submission" date="2023-07" db="EMBL/GenBank/DDBJ databases">
        <title>Functional and genomic diversity of the sorghum phyllosphere microbiome.</title>
        <authorList>
            <person name="Shade A."/>
        </authorList>
    </citation>
    <scope>NUCLEOTIDE SEQUENCE [LARGE SCALE GENOMIC DNA]</scope>
    <source>
        <strain evidence="2">SORGH_AS_0422</strain>
    </source>
</reference>
<accession>A0ABU3GXW5</accession>